<dbReference type="OrthoDB" id="3193269at2"/>
<dbReference type="RefSeq" id="WP_073211181.1">
    <property type="nucleotide sequence ID" value="NZ_FRBD01000029.1"/>
</dbReference>
<dbReference type="Pfam" id="PF09848">
    <property type="entry name" value="SLFN-g3_helicase"/>
    <property type="match status" value="1"/>
</dbReference>
<dbReference type="SUPFAM" id="SSF52540">
    <property type="entry name" value="P-loop containing nucleoside triphosphate hydrolases"/>
    <property type="match status" value="1"/>
</dbReference>
<dbReference type="Proteomes" id="UP000184130">
    <property type="component" value="Unassembled WGS sequence"/>
</dbReference>
<dbReference type="AlphaFoldDB" id="A0A1M6YKS9"/>
<dbReference type="EMBL" id="FRBD01000029">
    <property type="protein sequence ID" value="SHL18723.1"/>
    <property type="molecule type" value="Genomic_DNA"/>
</dbReference>
<evidence type="ECO:0000313" key="3">
    <source>
        <dbReference type="Proteomes" id="UP000184130"/>
    </source>
</evidence>
<sequence>MPRYFYYSDIQTFLGESDDQIFGKLAGCDEYDSVRTQKNAWAEEIVVMKKVLDAYKSEPCWIAFEYTIPRIGKRIDVVLLLRERVFVIEFKAGEDEIKHADMDQVLDYALDLKNFHQGSADRMIVPILVPTENDQTSTVCRLSHYDDGIFEPMVANKDSLGDVITKVLQQQLPTINYHVALQDWIRSRYAPTPTIVEAASALYTQHSVVDITRHEAEGEQLQRTTDYVMQVIRETKARKGKSICFVTGVPGAGKTLVGLNVAIQQSEQLTDGKRDLAVYLSGNGPLVAVLTEALARDKKRQEEEKGNTYYITAARREVSQFIQIIHRYRDQMLGKLRTPVRDGKIEIDPAKELRDKNAGYAEVENIAIFDEAQRSWDKEYLAGWLKRKKGFNDFPMSEGEFLIWSLDQRDDWAVIVCLVGGGQEINTGEAGIGEWVRAMNETFPDWKVYISNQLTDKEYAEGQVAEMLAEHKNVVFSPDLHLAVSMRSFRAENLSRMVHYLLEGNAAIVRQIYQQISERYPIVITRNLDVAKAWLKQKSRGSLERYGLLVSSKGYRLKPLAIDVRCKPDTVHWFLDDANDVRSSLFLEDAASEFDVQGLELDWTCLVWDGDFRYTDGGWDYYEFNGGNRWNRIKKSERQAYQLNAYRVLLTRARQGMVICVPEGNSDDATRLPEYYNGTYHYLKSLGFIEI</sequence>
<dbReference type="InterPro" id="IPR018647">
    <property type="entry name" value="SLFN_3-like_DNA/RNA_helicase"/>
</dbReference>
<protein>
    <submittedName>
        <fullName evidence="2">Uncharacterized conserved protein</fullName>
    </submittedName>
</protein>
<gene>
    <name evidence="2" type="ORF">SAMN05216463_12910</name>
</gene>
<name>A0A1M6YKS9_XYLRU</name>
<evidence type="ECO:0000259" key="1">
    <source>
        <dbReference type="Pfam" id="PF09848"/>
    </source>
</evidence>
<proteinExistence type="predicted"/>
<evidence type="ECO:0000313" key="2">
    <source>
        <dbReference type="EMBL" id="SHL18723.1"/>
    </source>
</evidence>
<feature type="domain" description="Schlafen group 3-like DNA/RNA helicase" evidence="1">
    <location>
        <begin position="241"/>
        <end position="662"/>
    </location>
</feature>
<reference evidence="2 3" key="1">
    <citation type="submission" date="2016-11" db="EMBL/GenBank/DDBJ databases">
        <authorList>
            <person name="Jaros S."/>
            <person name="Januszkiewicz K."/>
            <person name="Wedrychowicz H."/>
        </authorList>
    </citation>
    <scope>NUCLEOTIDE SEQUENCE [LARGE SCALE GENOMIC DNA]</scope>
    <source>
        <strain evidence="2 3">KHT3</strain>
    </source>
</reference>
<dbReference type="InterPro" id="IPR027417">
    <property type="entry name" value="P-loop_NTPase"/>
</dbReference>
<dbReference type="Gene3D" id="3.40.50.300">
    <property type="entry name" value="P-loop containing nucleotide triphosphate hydrolases"/>
    <property type="match status" value="1"/>
</dbReference>
<organism evidence="2 3">
    <name type="scientific">Xylanibacter ruminicola</name>
    <name type="common">Prevotella ruminicola</name>
    <dbReference type="NCBI Taxonomy" id="839"/>
    <lineage>
        <taxon>Bacteria</taxon>
        <taxon>Pseudomonadati</taxon>
        <taxon>Bacteroidota</taxon>
        <taxon>Bacteroidia</taxon>
        <taxon>Bacteroidales</taxon>
        <taxon>Prevotellaceae</taxon>
        <taxon>Xylanibacter</taxon>
    </lineage>
</organism>
<accession>A0A1M6YKS9</accession>